<dbReference type="InterPro" id="IPR011011">
    <property type="entry name" value="Znf_FYVE_PHD"/>
</dbReference>
<dbReference type="HOGENOM" id="CLU_031053_0_0_1"/>
<organism evidence="2 3">
    <name type="scientific">[Torrubiella] hemipterigena</name>
    <dbReference type="NCBI Taxonomy" id="1531966"/>
    <lineage>
        <taxon>Eukaryota</taxon>
        <taxon>Fungi</taxon>
        <taxon>Dikarya</taxon>
        <taxon>Ascomycota</taxon>
        <taxon>Pezizomycotina</taxon>
        <taxon>Sordariomycetes</taxon>
        <taxon>Hypocreomycetidae</taxon>
        <taxon>Hypocreales</taxon>
        <taxon>Clavicipitaceae</taxon>
        <taxon>Clavicipitaceae incertae sedis</taxon>
        <taxon>'Torrubiella' clade</taxon>
    </lineage>
</organism>
<feature type="region of interest" description="Disordered" evidence="1">
    <location>
        <begin position="1"/>
        <end position="32"/>
    </location>
</feature>
<feature type="compositionally biased region" description="Low complexity" evidence="1">
    <location>
        <begin position="292"/>
        <end position="325"/>
    </location>
</feature>
<evidence type="ECO:0000313" key="3">
    <source>
        <dbReference type="Proteomes" id="UP000039046"/>
    </source>
</evidence>
<reference evidence="2 3" key="1">
    <citation type="journal article" date="2015" name="Genome Announc.">
        <title>Draft Genome Sequence and Gene Annotation of the Entomopathogenic Fungus Verticillium hemipterigenum.</title>
        <authorList>
            <person name="Horn F."/>
            <person name="Habel A."/>
            <person name="Scharf D.H."/>
            <person name="Dworschak J."/>
            <person name="Brakhage A.A."/>
            <person name="Guthke R."/>
            <person name="Hertweck C."/>
            <person name="Linde J."/>
        </authorList>
    </citation>
    <scope>NUCLEOTIDE SEQUENCE [LARGE SCALE GENOMIC DNA]</scope>
</reference>
<feature type="compositionally biased region" description="Low complexity" evidence="1">
    <location>
        <begin position="18"/>
        <end position="28"/>
    </location>
</feature>
<sequence>MARFVDLEMEDGPDDVPPDYAQAQPAQASGVSEPLQIMAPKNETAMARALQCYPIAIAIVSSIDLNTLDSLARTNRSTYTTLIQFRGALISSTLRCTNENVPLDPEQTLRFRARAIEGSTLTNISKAGDCARDMVSECRRCATVICRNCAIKPPTAVALRERHRRICKTCAKASLNAVSSPPLDADLPWSSDIFGHALCNCSSGGVWLCQPCGRAVRSADNDYQAIWRWRVQYGESLGGLGTGIGDGDRGVICGKERECLAARYIEQEMDCDAEDAKGSPIGSAWSQSDATGGSYASSSSGSGSHSPNSYFPRASSSDRAGSRSSQNIESLIDEFRAHDRTPSPLYGPGYERHEIEGIGGIVKRKIVRMVRVGACVPEWQDEKSHFPAVPGSRVLGHEVRGEVRSWCGWCSRVVPGKKDLIEIAARDAARQPSTPISHPIVPMQTRHSTLPVRPAIHKMVGVSV</sequence>
<proteinExistence type="predicted"/>
<dbReference type="OrthoDB" id="5288318at2759"/>
<dbReference type="AlphaFoldDB" id="A0A0A1SKJ2"/>
<dbReference type="SUPFAM" id="SSF57903">
    <property type="entry name" value="FYVE/PHD zinc finger"/>
    <property type="match status" value="1"/>
</dbReference>
<gene>
    <name evidence="2" type="ORF">VHEMI00895</name>
</gene>
<evidence type="ECO:0000313" key="2">
    <source>
        <dbReference type="EMBL" id="CEJ80728.1"/>
    </source>
</evidence>
<protein>
    <submittedName>
        <fullName evidence="2">Uncharacterized protein</fullName>
    </submittedName>
</protein>
<dbReference type="EMBL" id="CDHN01000001">
    <property type="protein sequence ID" value="CEJ80728.1"/>
    <property type="molecule type" value="Genomic_DNA"/>
</dbReference>
<name>A0A0A1SKJ2_9HYPO</name>
<feature type="region of interest" description="Disordered" evidence="1">
    <location>
        <begin position="275"/>
        <end position="325"/>
    </location>
</feature>
<dbReference type="Proteomes" id="UP000039046">
    <property type="component" value="Unassembled WGS sequence"/>
</dbReference>
<dbReference type="STRING" id="1531966.A0A0A1SKJ2"/>
<feature type="compositionally biased region" description="Acidic residues" evidence="1">
    <location>
        <begin position="7"/>
        <end position="17"/>
    </location>
</feature>
<accession>A0A0A1SKJ2</accession>
<evidence type="ECO:0000256" key="1">
    <source>
        <dbReference type="SAM" id="MobiDB-lite"/>
    </source>
</evidence>
<keyword evidence="3" id="KW-1185">Reference proteome</keyword>